<comment type="caution">
    <text evidence="1">The sequence shown here is derived from an EMBL/GenBank/DDBJ whole genome shotgun (WGS) entry which is preliminary data.</text>
</comment>
<keyword evidence="2" id="KW-1185">Reference proteome</keyword>
<dbReference type="AlphaFoldDB" id="A0A086YCJ8"/>
<dbReference type="RefSeq" id="WP_051910894.1">
    <property type="nucleotide sequence ID" value="NZ_CP035510.1"/>
</dbReference>
<evidence type="ECO:0000313" key="2">
    <source>
        <dbReference type="Proteomes" id="UP000028826"/>
    </source>
</evidence>
<gene>
    <name evidence="1" type="ORF">CN97_06170</name>
</gene>
<sequence length="512" mass="54437">MSIEKRRLPLIAALVLTAALPAWAEQPLSAIDWLSKSVSRPPAPPATDQSRPAAPVEIGVTPLPDTNADAAGLVDADRAELPQDFWGITPSAELARLIANQPIDALPAANETLFRILLAELNPPVDSDGNAALFLARIDKLMDLGATEQALALLDREGADTPQSFRRWFDLSLLAGQEDRTCPEMLSHPSLAPELGARVFCLGRGDAWAAAMTTLQAGLALGEIDAYDGELLTRFLEPEMAEESPPLAPPARPTPLQWRLFEAVGEAIPSGSLPLAFATADLRNNTGWKARIEAGERLARTGALDPNALHGLYTEQRAAASGGVWDRVRIIQQLDAALVEAEAGDTGPLSLILPQAWDLLAQSELEVPLSAMFGDRVVALTLEGEAAATAYRMGLLTDAYAKNARVRAPDGSVEAFLKGLAAGSLRGVVPPDRMAGAVRDGLRADAVPADLKGMLDWQRRGEAVLNALLRVRAGASGDLRAVTEGLATLRAAGLEDDARRIGLQLILLDRRG</sequence>
<dbReference type="OrthoDB" id="7929427at2"/>
<dbReference type="eggNOG" id="ENOG502Z7WE">
    <property type="taxonomic scope" value="Bacteria"/>
</dbReference>
<reference evidence="1 2" key="1">
    <citation type="submission" date="2014-03" db="EMBL/GenBank/DDBJ databases">
        <title>Genome of Haematobacter massiliensis CCUG 47968.</title>
        <authorList>
            <person name="Wang D."/>
            <person name="Wang G."/>
        </authorList>
    </citation>
    <scope>NUCLEOTIDE SEQUENCE [LARGE SCALE GENOMIC DNA]</scope>
    <source>
        <strain evidence="1 2">CCUG 47968</strain>
    </source>
</reference>
<dbReference type="Proteomes" id="UP000028826">
    <property type="component" value="Unassembled WGS sequence"/>
</dbReference>
<dbReference type="EMBL" id="JGYG01000001">
    <property type="protein sequence ID" value="KFI31998.1"/>
    <property type="molecule type" value="Genomic_DNA"/>
</dbReference>
<accession>A0A086YCJ8</accession>
<name>A0A086YCJ8_9RHOB</name>
<proteinExistence type="predicted"/>
<evidence type="ECO:0000313" key="1">
    <source>
        <dbReference type="EMBL" id="KFI31998.1"/>
    </source>
</evidence>
<organism evidence="1 2">
    <name type="scientific">Haematobacter massiliensis</name>
    <dbReference type="NCBI Taxonomy" id="195105"/>
    <lineage>
        <taxon>Bacteria</taxon>
        <taxon>Pseudomonadati</taxon>
        <taxon>Pseudomonadota</taxon>
        <taxon>Alphaproteobacteria</taxon>
        <taxon>Rhodobacterales</taxon>
        <taxon>Paracoccaceae</taxon>
        <taxon>Haematobacter</taxon>
    </lineage>
</organism>
<protein>
    <submittedName>
        <fullName evidence="1">Uncharacterized protein</fullName>
    </submittedName>
</protein>
<dbReference type="STRING" id="195105.CN97_06170"/>